<dbReference type="EMBL" id="MWDB01000016">
    <property type="protein sequence ID" value="OQB41465.1"/>
    <property type="molecule type" value="Genomic_DNA"/>
</dbReference>
<evidence type="ECO:0000256" key="1">
    <source>
        <dbReference type="SAM" id="MobiDB-lite"/>
    </source>
</evidence>
<reference evidence="2" key="1">
    <citation type="submission" date="2017-02" db="EMBL/GenBank/DDBJ databases">
        <title>Delving into the versatile metabolic prowess of the omnipresent phylum Bacteroidetes.</title>
        <authorList>
            <person name="Nobu M.K."/>
            <person name="Mei R."/>
            <person name="Narihiro T."/>
            <person name="Kuroda K."/>
            <person name="Liu W.-T."/>
        </authorList>
    </citation>
    <scope>NUCLEOTIDE SEQUENCE</scope>
    <source>
        <strain evidence="2">ADurb.Bin160</strain>
    </source>
</reference>
<organism evidence="2">
    <name type="scientific">candidate division CPR1 bacterium ADurb.Bin160</name>
    <dbReference type="NCBI Taxonomy" id="1852826"/>
    <lineage>
        <taxon>Bacteria</taxon>
        <taxon>candidate division CPR1</taxon>
    </lineage>
</organism>
<dbReference type="Proteomes" id="UP000485621">
    <property type="component" value="Unassembled WGS sequence"/>
</dbReference>
<accession>A0A1V5ZMP7</accession>
<dbReference type="AlphaFoldDB" id="A0A1V5ZMP7"/>
<feature type="region of interest" description="Disordered" evidence="1">
    <location>
        <begin position="51"/>
        <end position="74"/>
    </location>
</feature>
<sequence length="74" mass="8755">MNVNANNMDDESPTKTDYLMDVVDHEVDEEENLEEKKWLEERKLEEKRLEEERLEETLDGTNTGLDNTELDIDV</sequence>
<gene>
    <name evidence="2" type="ORF">BWY04_00799</name>
</gene>
<proteinExistence type="predicted"/>
<comment type="caution">
    <text evidence="2">The sequence shown here is derived from an EMBL/GenBank/DDBJ whole genome shotgun (WGS) entry which is preliminary data.</text>
</comment>
<name>A0A1V5ZMP7_9BACT</name>
<evidence type="ECO:0000313" key="2">
    <source>
        <dbReference type="EMBL" id="OQB41465.1"/>
    </source>
</evidence>
<protein>
    <submittedName>
        <fullName evidence="2">Uncharacterized protein</fullName>
    </submittedName>
</protein>